<accession>A0A8R1UC91</accession>
<dbReference type="Proteomes" id="UP000005239">
    <property type="component" value="Unassembled WGS sequence"/>
</dbReference>
<accession>A0A2A6BCD8</accession>
<gene>
    <name evidence="1" type="primary">WBGene00105349</name>
</gene>
<organism evidence="1 2">
    <name type="scientific">Pristionchus pacificus</name>
    <name type="common">Parasitic nematode worm</name>
    <dbReference type="NCBI Taxonomy" id="54126"/>
    <lineage>
        <taxon>Eukaryota</taxon>
        <taxon>Metazoa</taxon>
        <taxon>Ecdysozoa</taxon>
        <taxon>Nematoda</taxon>
        <taxon>Chromadorea</taxon>
        <taxon>Rhabditida</taxon>
        <taxon>Rhabditina</taxon>
        <taxon>Diplogasteromorpha</taxon>
        <taxon>Diplogasteroidea</taxon>
        <taxon>Neodiplogasteridae</taxon>
        <taxon>Pristionchus</taxon>
    </lineage>
</organism>
<keyword evidence="2" id="KW-1185">Reference proteome</keyword>
<reference evidence="2" key="1">
    <citation type="journal article" date="2008" name="Nat. Genet.">
        <title>The Pristionchus pacificus genome provides a unique perspective on nematode lifestyle and parasitism.</title>
        <authorList>
            <person name="Dieterich C."/>
            <person name="Clifton S.W."/>
            <person name="Schuster L.N."/>
            <person name="Chinwalla A."/>
            <person name="Delehaunty K."/>
            <person name="Dinkelacker I."/>
            <person name="Fulton L."/>
            <person name="Fulton R."/>
            <person name="Godfrey J."/>
            <person name="Minx P."/>
            <person name="Mitreva M."/>
            <person name="Roeseler W."/>
            <person name="Tian H."/>
            <person name="Witte H."/>
            <person name="Yang S.P."/>
            <person name="Wilson R.K."/>
            <person name="Sommer R.J."/>
        </authorList>
    </citation>
    <scope>NUCLEOTIDE SEQUENCE [LARGE SCALE GENOMIC DNA]</scope>
    <source>
        <strain evidence="2">PS312</strain>
    </source>
</reference>
<dbReference type="EnsemblMetazoa" id="PPA15795.1">
    <property type="protein sequence ID" value="PPA15795.1"/>
    <property type="gene ID" value="WBGene00105349"/>
</dbReference>
<protein>
    <submittedName>
        <fullName evidence="1">Uncharacterized protein</fullName>
    </submittedName>
</protein>
<name>A0A2A6BCD8_PRIPA</name>
<dbReference type="AlphaFoldDB" id="A0A2A6BCD8"/>
<reference evidence="1" key="2">
    <citation type="submission" date="2022-06" db="UniProtKB">
        <authorList>
            <consortium name="EnsemblMetazoa"/>
        </authorList>
    </citation>
    <scope>IDENTIFICATION</scope>
    <source>
        <strain evidence="1">PS312</strain>
    </source>
</reference>
<sequence length="83" mass="10145">MEKFNGMVFFCSKEASDRDLMKRLRIWHSFQQFDRSEDKYEKDFKLEEVYVIEDKKKKNKEMIEQFGSIFVNSPSQVSEEEYI</sequence>
<evidence type="ECO:0000313" key="1">
    <source>
        <dbReference type="EnsemblMetazoa" id="PPA15795.1"/>
    </source>
</evidence>
<proteinExistence type="predicted"/>
<evidence type="ECO:0000313" key="2">
    <source>
        <dbReference type="Proteomes" id="UP000005239"/>
    </source>
</evidence>